<gene>
    <name evidence="3" type="primary">LOC114239265</name>
</gene>
<organism evidence="2 3">
    <name type="scientific">Bombyx mandarina</name>
    <name type="common">Wild silk moth</name>
    <name type="synonym">Wild silkworm</name>
    <dbReference type="NCBI Taxonomy" id="7092"/>
    <lineage>
        <taxon>Eukaryota</taxon>
        <taxon>Metazoa</taxon>
        <taxon>Ecdysozoa</taxon>
        <taxon>Arthropoda</taxon>
        <taxon>Hexapoda</taxon>
        <taxon>Insecta</taxon>
        <taxon>Pterygota</taxon>
        <taxon>Neoptera</taxon>
        <taxon>Endopterygota</taxon>
        <taxon>Lepidoptera</taxon>
        <taxon>Glossata</taxon>
        <taxon>Ditrysia</taxon>
        <taxon>Bombycoidea</taxon>
        <taxon>Bombycidae</taxon>
        <taxon>Bombycinae</taxon>
        <taxon>Bombyx</taxon>
    </lineage>
</organism>
<protein>
    <submittedName>
        <fullName evidence="3">Uncharacterized protein LOC114239265</fullName>
    </submittedName>
</protein>
<dbReference type="Proteomes" id="UP000504629">
    <property type="component" value="Unplaced"/>
</dbReference>
<dbReference type="Gene3D" id="1.20.5.300">
    <property type="match status" value="1"/>
</dbReference>
<reference evidence="3" key="1">
    <citation type="submission" date="2025-08" db="UniProtKB">
        <authorList>
            <consortium name="RefSeq"/>
        </authorList>
    </citation>
    <scope>IDENTIFICATION</scope>
    <source>
        <tissue evidence="3">Silk gland</tissue>
    </source>
</reference>
<evidence type="ECO:0000256" key="1">
    <source>
        <dbReference type="SAM" id="MobiDB-lite"/>
    </source>
</evidence>
<name>A0A6J2J706_BOMMA</name>
<dbReference type="RefSeq" id="XP_028025186.1">
    <property type="nucleotide sequence ID" value="XM_028169385.1"/>
</dbReference>
<dbReference type="AlphaFoldDB" id="A0A6J2J706"/>
<keyword evidence="2" id="KW-1185">Reference proteome</keyword>
<accession>A0A6J2J706</accession>
<evidence type="ECO:0000313" key="2">
    <source>
        <dbReference type="Proteomes" id="UP000504629"/>
    </source>
</evidence>
<dbReference type="GeneID" id="114239265"/>
<feature type="region of interest" description="Disordered" evidence="1">
    <location>
        <begin position="79"/>
        <end position="101"/>
    </location>
</feature>
<dbReference type="SMR" id="A0A6J2J706"/>
<evidence type="ECO:0000313" key="3">
    <source>
        <dbReference type="RefSeq" id="XP_028025186.1"/>
    </source>
</evidence>
<dbReference type="KEGG" id="bman:114239265"/>
<proteinExistence type="predicted"/>
<dbReference type="OrthoDB" id="7198197at2759"/>
<sequence length="163" mass="18757">MALQRARHTDALQRIMISFKHFEKKLDKLQDDVNDHGKTLGDLKTMVSKLSQNTVIGPESKLDDWRVPFKTSASVQYEETKRDSCSVPKRKKNIQPLPIKSKAKSLQNQNIIEAAFPISVPPKIIRKRSPRTRKVETPRKTPTLRSHKGLENKHSKLKEQIVE</sequence>
<feature type="compositionally biased region" description="Basic and acidic residues" evidence="1">
    <location>
        <begin position="148"/>
        <end position="163"/>
    </location>
</feature>
<feature type="region of interest" description="Disordered" evidence="1">
    <location>
        <begin position="125"/>
        <end position="163"/>
    </location>
</feature>